<dbReference type="Pfam" id="PF00497">
    <property type="entry name" value="SBP_bac_3"/>
    <property type="match status" value="1"/>
</dbReference>
<dbReference type="Gene3D" id="3.40.190.10">
    <property type="entry name" value="Periplasmic binding protein-like II"/>
    <property type="match status" value="2"/>
</dbReference>
<gene>
    <name evidence="4" type="ORF">DRW07_05650</name>
</gene>
<comment type="caution">
    <text evidence="4">The sequence shown here is derived from an EMBL/GenBank/DDBJ whole genome shotgun (WGS) entry which is preliminary data.</text>
</comment>
<evidence type="ECO:0000313" key="4">
    <source>
        <dbReference type="EMBL" id="RPJ67029.1"/>
    </source>
</evidence>
<comment type="similarity">
    <text evidence="1">Belongs to the bacterial solute-binding protein 3 family.</text>
</comment>
<reference evidence="4 5" key="1">
    <citation type="submission" date="2018-11" db="EMBL/GenBank/DDBJ databases">
        <authorList>
            <person name="Ye M.-Q."/>
            <person name="Du Z.-J."/>
        </authorList>
    </citation>
    <scope>NUCLEOTIDE SEQUENCE [LARGE SCALE GENOMIC DNA]</scope>
    <source>
        <strain evidence="4 5">U0105</strain>
    </source>
</reference>
<dbReference type="Proteomes" id="UP000275281">
    <property type="component" value="Unassembled WGS sequence"/>
</dbReference>
<dbReference type="OrthoDB" id="5904382at2"/>
<proteinExistence type="inferred from homology"/>
<keyword evidence="5" id="KW-1185">Reference proteome</keyword>
<sequence length="284" mass="32058">MLQLIQIQIRFIGTEMECVLKSLSQLLRLFCTLVLTLPVLISGFSAHAQQQVVFADSPYPPYVLGEIGNEKPFGGTAVDLVRQLFDELPDYQASFQLMPWKRVLRSLQEGSVDGVTMVAYTQERATYLDFSAALVEYQLALFYSKEAFPNGFEWETLSDLSEFNIGVVEGYLSDSKMHEFVEQGAPLTLLRLSGTEDQLFGMLMRGRVDLICFKLGSGKTLLRQKGWNDMIQPNAKPVYQGSYHLGFSKAMQHQALMEKLDAYINAWQETGKLQAILHPHSPDN</sequence>
<accession>A0A3N5Y808</accession>
<dbReference type="EMBL" id="RPOK01000002">
    <property type="protein sequence ID" value="RPJ67029.1"/>
    <property type="molecule type" value="Genomic_DNA"/>
</dbReference>
<protein>
    <recommendedName>
        <fullName evidence="3">Solute-binding protein family 3/N-terminal domain-containing protein</fullName>
    </recommendedName>
</protein>
<evidence type="ECO:0000259" key="3">
    <source>
        <dbReference type="Pfam" id="PF00497"/>
    </source>
</evidence>
<organism evidence="4 5">
    <name type="scientific">Alteromonas sediminis</name>
    <dbReference type="NCBI Taxonomy" id="2259342"/>
    <lineage>
        <taxon>Bacteria</taxon>
        <taxon>Pseudomonadati</taxon>
        <taxon>Pseudomonadota</taxon>
        <taxon>Gammaproteobacteria</taxon>
        <taxon>Alteromonadales</taxon>
        <taxon>Alteromonadaceae</taxon>
        <taxon>Alteromonas/Salinimonas group</taxon>
        <taxon>Alteromonas</taxon>
    </lineage>
</organism>
<evidence type="ECO:0000313" key="5">
    <source>
        <dbReference type="Proteomes" id="UP000275281"/>
    </source>
</evidence>
<keyword evidence="2" id="KW-0732">Signal</keyword>
<dbReference type="InterPro" id="IPR001638">
    <property type="entry name" value="Solute-binding_3/MltF_N"/>
</dbReference>
<dbReference type="SUPFAM" id="SSF53850">
    <property type="entry name" value="Periplasmic binding protein-like II"/>
    <property type="match status" value="1"/>
</dbReference>
<dbReference type="PANTHER" id="PTHR35936">
    <property type="entry name" value="MEMBRANE-BOUND LYTIC MUREIN TRANSGLYCOSYLASE F"/>
    <property type="match status" value="1"/>
</dbReference>
<evidence type="ECO:0000256" key="2">
    <source>
        <dbReference type="ARBA" id="ARBA00022729"/>
    </source>
</evidence>
<evidence type="ECO:0000256" key="1">
    <source>
        <dbReference type="ARBA" id="ARBA00010333"/>
    </source>
</evidence>
<dbReference type="PANTHER" id="PTHR35936:SF25">
    <property type="entry name" value="ABC TRANSPORTER SUBSTRATE-BINDING PROTEIN"/>
    <property type="match status" value="1"/>
</dbReference>
<name>A0A3N5Y808_9ALTE</name>
<feature type="domain" description="Solute-binding protein family 3/N-terminal" evidence="3">
    <location>
        <begin position="53"/>
        <end position="277"/>
    </location>
</feature>
<dbReference type="AlphaFoldDB" id="A0A3N5Y808"/>